<evidence type="ECO:0000313" key="2">
    <source>
        <dbReference type="Proteomes" id="UP001079430"/>
    </source>
</evidence>
<accession>A0ABT4KRW0</accession>
<dbReference type="Proteomes" id="UP001079430">
    <property type="component" value="Unassembled WGS sequence"/>
</dbReference>
<dbReference type="EMBL" id="JAPVOI010000006">
    <property type="protein sequence ID" value="MCZ4094699.1"/>
    <property type="molecule type" value="Genomic_DNA"/>
</dbReference>
<dbReference type="RefSeq" id="WP_269286875.1">
    <property type="nucleotide sequence ID" value="NZ_JAPVOI010000006.1"/>
</dbReference>
<organism evidence="1 2">
    <name type="scientific">Sinorhizobium psoraleae</name>
    <dbReference type="NCBI Taxonomy" id="520838"/>
    <lineage>
        <taxon>Bacteria</taxon>
        <taxon>Pseudomonadati</taxon>
        <taxon>Pseudomonadota</taxon>
        <taxon>Alphaproteobacteria</taxon>
        <taxon>Hyphomicrobiales</taxon>
        <taxon>Rhizobiaceae</taxon>
        <taxon>Sinorhizobium/Ensifer group</taxon>
        <taxon>Sinorhizobium</taxon>
    </lineage>
</organism>
<protein>
    <submittedName>
        <fullName evidence="1">Uncharacterized protein</fullName>
    </submittedName>
</protein>
<comment type="caution">
    <text evidence="1">The sequence shown here is derived from an EMBL/GenBank/DDBJ whole genome shotgun (WGS) entry which is preliminary data.</text>
</comment>
<gene>
    <name evidence="1" type="ORF">O3W52_33975</name>
</gene>
<keyword evidence="2" id="KW-1185">Reference proteome</keyword>
<sequence length="211" mass="21230">MTGAANESNTQTFDGLTITAGNNTISAVSGTGGSMTVNLGAITRTGGLMNFNLPTNGNITTSNTSLGGWATVNGTDYAKVVGGNILAFTDADYTDKDNAANWLDNEYITDVDGFFGTVTGSKQLGGLRYTVDASTTVTVSGGETLGVDGTIIVAPTVGTANQTITGGKVTGANGGVLGVQQNSTGNFTIASQIVDNGPGMASPRRARASSR</sequence>
<evidence type="ECO:0000313" key="1">
    <source>
        <dbReference type="EMBL" id="MCZ4094699.1"/>
    </source>
</evidence>
<proteinExistence type="predicted"/>
<name>A0ABT4KRW0_9HYPH</name>
<reference evidence="1" key="1">
    <citation type="submission" date="2022-10" db="EMBL/GenBank/DDBJ databases">
        <title>Whole genome sequencing of three plant growth promoting bacteria isolated from Vachellia tortilis subsp. raddiana in Morocco.</title>
        <authorList>
            <person name="Hnini M."/>
            <person name="Zouagui R."/>
            <person name="Zouagui H."/>
            <person name="Chemao Elfihri M.-W."/>
            <person name="Ibrahimi A."/>
            <person name="Sbabou L."/>
            <person name="Aurag J."/>
        </authorList>
    </citation>
    <scope>NUCLEOTIDE SEQUENCE</scope>
    <source>
        <strain evidence="1">LMR678</strain>
    </source>
</reference>